<evidence type="ECO:0000256" key="1">
    <source>
        <dbReference type="SAM" id="MobiDB-lite"/>
    </source>
</evidence>
<dbReference type="InterPro" id="IPR038332">
    <property type="entry name" value="PPE_sf"/>
</dbReference>
<reference evidence="3 4" key="1">
    <citation type="journal article" date="2013" name="Genome Announc.">
        <title>Whole-Genome Sequences of Four Clinical Isolates of Mycobacterium tuberculosis from Tamil Nadu, South India.</title>
        <authorList>
            <person name="Narayanan S."/>
            <person name="Deshpande U."/>
        </authorList>
    </citation>
    <scope>NUCLEOTIDE SEQUENCE [LARGE SCALE GENOMIC DNA]</scope>
    <source>
        <strain evidence="3 4">CAS/NITR204</strain>
    </source>
</reference>
<organism evidence="3 4">
    <name type="scientific">Mycobacterium tuberculosis CAS/NITR204</name>
    <dbReference type="NCBI Taxonomy" id="1310114"/>
    <lineage>
        <taxon>Bacteria</taxon>
        <taxon>Bacillati</taxon>
        <taxon>Actinomycetota</taxon>
        <taxon>Actinomycetes</taxon>
        <taxon>Mycobacteriales</taxon>
        <taxon>Mycobacteriaceae</taxon>
        <taxon>Mycobacterium</taxon>
        <taxon>Mycobacterium tuberculosis complex</taxon>
    </lineage>
</organism>
<name>R4MAC3_MYCTX</name>
<feature type="region of interest" description="Disordered" evidence="1">
    <location>
        <begin position="105"/>
        <end position="127"/>
    </location>
</feature>
<gene>
    <name evidence="3" type="ORF">J113_16215</name>
</gene>
<dbReference type="Proteomes" id="UP000013548">
    <property type="component" value="Chromosome"/>
</dbReference>
<protein>
    <recommendedName>
        <fullName evidence="2">PE domain-containing protein</fullName>
    </recommendedName>
</protein>
<accession>R4MAC3</accession>
<dbReference type="EMBL" id="CP005386">
    <property type="protein sequence ID" value="AGL27800.1"/>
    <property type="molecule type" value="Genomic_DNA"/>
</dbReference>
<dbReference type="InterPro" id="IPR000084">
    <property type="entry name" value="PE-PGRS_N"/>
</dbReference>
<evidence type="ECO:0000259" key="2">
    <source>
        <dbReference type="Pfam" id="PF00934"/>
    </source>
</evidence>
<dbReference type="KEGG" id="mtuc:J113_16215"/>
<feature type="domain" description="PE" evidence="2">
    <location>
        <begin position="2"/>
        <end position="56"/>
    </location>
</feature>
<dbReference type="SUPFAM" id="SSF140459">
    <property type="entry name" value="PE/PPE dimer-like"/>
    <property type="match status" value="1"/>
</dbReference>
<proteinExistence type="predicted"/>
<sequence>MLAAGGDDVSAGIAALFGARAQAYQAISAQAALFHDRFVQILQEGAAAYAMAEAANALPLQKAQGVVSELAQDRTGGTGTGQSRGAGGFGGVGQAGGKGWDGGPIGNGQVGEQHGAGQLGSTDGNPGVAGAAPGAAFLLRTQRRNRCRCRGPGWQWCWGR</sequence>
<evidence type="ECO:0000313" key="4">
    <source>
        <dbReference type="Proteomes" id="UP000013548"/>
    </source>
</evidence>
<dbReference type="Gene3D" id="1.10.287.850">
    <property type="entry name" value="HP0062-like domain"/>
    <property type="match status" value="1"/>
</dbReference>
<dbReference type="Pfam" id="PF00934">
    <property type="entry name" value="PE"/>
    <property type="match status" value="1"/>
</dbReference>
<dbReference type="BioCyc" id="MTUB1310114:G13A2-2369-MONOMER"/>
<evidence type="ECO:0000313" key="3">
    <source>
        <dbReference type="EMBL" id="AGL27800.1"/>
    </source>
</evidence>
<dbReference type="PATRIC" id="fig|1310114.3.peg.3418"/>
<dbReference type="HOGENOM" id="CLU_1650306_0_0_11"/>
<dbReference type="AlphaFoldDB" id="R4MAC3"/>